<comment type="subcellular location">
    <subcellularLocation>
        <location evidence="1">Cell membrane</location>
        <topology evidence="1">Multi-pass membrane protein</topology>
    </subcellularLocation>
</comment>
<feature type="transmembrane region" description="Helical" evidence="6">
    <location>
        <begin position="421"/>
        <end position="441"/>
    </location>
</feature>
<dbReference type="Pfam" id="PF02687">
    <property type="entry name" value="FtsX"/>
    <property type="match status" value="2"/>
</dbReference>
<reference evidence="9 10" key="1">
    <citation type="submission" date="2018-11" db="EMBL/GenBank/DDBJ databases">
        <authorList>
            <person name="Zhou Z."/>
            <person name="Wang G."/>
        </authorList>
    </citation>
    <scope>NUCLEOTIDE SEQUENCE [LARGE SCALE GENOMIC DNA]</scope>
    <source>
        <strain evidence="9 10">KCTC42998</strain>
    </source>
</reference>
<evidence type="ECO:0000259" key="8">
    <source>
        <dbReference type="Pfam" id="PF12704"/>
    </source>
</evidence>
<protein>
    <submittedName>
        <fullName evidence="9">ABC transporter permease</fullName>
    </submittedName>
</protein>
<proteinExistence type="predicted"/>
<evidence type="ECO:0000313" key="9">
    <source>
        <dbReference type="EMBL" id="RRB11447.1"/>
    </source>
</evidence>
<feature type="transmembrane region" description="Helical" evidence="6">
    <location>
        <begin position="716"/>
        <end position="735"/>
    </location>
</feature>
<keyword evidence="3 6" id="KW-0812">Transmembrane</keyword>
<dbReference type="PROSITE" id="PS51257">
    <property type="entry name" value="PROKAR_LIPOPROTEIN"/>
    <property type="match status" value="1"/>
</dbReference>
<dbReference type="InterPro" id="IPR003838">
    <property type="entry name" value="ABC3_permease_C"/>
</dbReference>
<keyword evidence="5 6" id="KW-0472">Membrane</keyword>
<dbReference type="AlphaFoldDB" id="A0A3P1CDR9"/>
<dbReference type="Proteomes" id="UP000274271">
    <property type="component" value="Unassembled WGS sequence"/>
</dbReference>
<feature type="transmembrane region" description="Helical" evidence="6">
    <location>
        <begin position="20"/>
        <end position="41"/>
    </location>
</feature>
<dbReference type="InterPro" id="IPR025857">
    <property type="entry name" value="MacB_PCD"/>
</dbReference>
<comment type="caution">
    <text evidence="9">The sequence shown here is derived from an EMBL/GenBank/DDBJ whole genome shotgun (WGS) entry which is preliminary data.</text>
</comment>
<evidence type="ECO:0000256" key="3">
    <source>
        <dbReference type="ARBA" id="ARBA00022692"/>
    </source>
</evidence>
<sequence length="787" mass="88964">MFRNYFKIAWRNLKRNKTFSLINILGLALGMACSLVILLWVQDELAMDRFHANDDRIYRVMENQAWAGQDVSSTPATPGILAENLKKDFPEVEKAAMMTWEQNILLTVGTTFGKENGRYASGDFLTIFSFPLKQGDARTALARPDGIVISEKLAHKYFPNQDALGKTIRVDNTDDMMVTGVMGALPENSSLKFDYLVSWERFVKNNKWVKEWGNNGPRTFVLLSKKADPDKLSAKIKDYIKQKTNRQTNNIELFLQKSSEAYLHSNFKSGKLDGGRIEYVRMFIIVAVFILLIACINFMNLATARSVKRAKEVGVRKVVGAERSSLMGQFVGESLLISFLALFVALLVVVLLLPIFNELTEKKLTFRFADPVFWLVLLGLTLVTGVVSGSYPALFLSSLKPVVVLKGVLKFKPSATLFRKGLVMFQFSLSIILIVGMIIIYRQIRYIQTKNLGFDKENLVYMPLEGDLQKNYPTFRSELLTQPGIKAVSTSWSDPLEVGSSTIGVTWPGKDTTQRILFNQTAVHYDYLKTMDIRLKEGRAFSPDYSTDTTNYLINEAAARKIGFKDPVGKEMTFWGRKGIIVGVVKDYHINSLHVAIEPLILHMQRNEFSGVVLVRAEAGRTREALASLEKTFRKFNPKYPFEYKFTDQEFGNNYKSENIISKLANYFAFLAIFISCLGLFGLAAFTAEQRTKEIGIRKVLGASISNIVLMLSKDFLLLVLLSSLVALPVSWWAMDNWLKKFENRIDIEWWMFAAAVLASLIIALMTISFQSIKAALMNPVKSLKTE</sequence>
<dbReference type="Pfam" id="PF12704">
    <property type="entry name" value="MacB_PCD"/>
    <property type="match status" value="2"/>
</dbReference>
<feature type="transmembrane region" description="Helical" evidence="6">
    <location>
        <begin position="667"/>
        <end position="688"/>
    </location>
</feature>
<accession>A0A3P1CDR9</accession>
<dbReference type="InterPro" id="IPR050250">
    <property type="entry name" value="Macrolide_Exporter_MacB"/>
</dbReference>
<evidence type="ECO:0000256" key="1">
    <source>
        <dbReference type="ARBA" id="ARBA00004651"/>
    </source>
</evidence>
<feature type="domain" description="ABC3 transporter permease C-terminal" evidence="7">
    <location>
        <begin position="284"/>
        <end position="400"/>
    </location>
</feature>
<evidence type="ECO:0000256" key="2">
    <source>
        <dbReference type="ARBA" id="ARBA00022475"/>
    </source>
</evidence>
<dbReference type="GO" id="GO:0005886">
    <property type="term" value="C:plasma membrane"/>
    <property type="evidence" value="ECO:0007669"/>
    <property type="project" value="UniProtKB-SubCell"/>
</dbReference>
<evidence type="ECO:0000256" key="5">
    <source>
        <dbReference type="ARBA" id="ARBA00023136"/>
    </source>
</evidence>
<evidence type="ECO:0000313" key="10">
    <source>
        <dbReference type="Proteomes" id="UP000274271"/>
    </source>
</evidence>
<feature type="domain" description="MacB-like periplasmic core" evidence="8">
    <location>
        <begin position="429"/>
        <end position="627"/>
    </location>
</feature>
<dbReference type="OrthoDB" id="5933722at2"/>
<dbReference type="PANTHER" id="PTHR30572">
    <property type="entry name" value="MEMBRANE COMPONENT OF TRANSPORTER-RELATED"/>
    <property type="match status" value="1"/>
</dbReference>
<feature type="transmembrane region" description="Helical" evidence="6">
    <location>
        <begin position="335"/>
        <end position="356"/>
    </location>
</feature>
<keyword evidence="4 6" id="KW-1133">Transmembrane helix</keyword>
<feature type="transmembrane region" description="Helical" evidence="6">
    <location>
        <begin position="368"/>
        <end position="387"/>
    </location>
</feature>
<feature type="domain" description="MacB-like periplasmic core" evidence="8">
    <location>
        <begin position="20"/>
        <end position="238"/>
    </location>
</feature>
<dbReference type="RefSeq" id="WP_124909116.1">
    <property type="nucleotide sequence ID" value="NZ_RQJP01000005.1"/>
</dbReference>
<evidence type="ECO:0000256" key="4">
    <source>
        <dbReference type="ARBA" id="ARBA00022989"/>
    </source>
</evidence>
<name>A0A3P1CDR9_9BACT</name>
<dbReference type="GO" id="GO:0022857">
    <property type="term" value="F:transmembrane transporter activity"/>
    <property type="evidence" value="ECO:0007669"/>
    <property type="project" value="TreeGrafter"/>
</dbReference>
<dbReference type="EMBL" id="RQJP01000005">
    <property type="protein sequence ID" value="RRB11447.1"/>
    <property type="molecule type" value="Genomic_DNA"/>
</dbReference>
<keyword evidence="10" id="KW-1185">Reference proteome</keyword>
<keyword evidence="2" id="KW-1003">Cell membrane</keyword>
<evidence type="ECO:0000259" key="7">
    <source>
        <dbReference type="Pfam" id="PF02687"/>
    </source>
</evidence>
<gene>
    <name evidence="9" type="ORF">EHT87_23470</name>
</gene>
<feature type="transmembrane region" description="Helical" evidence="6">
    <location>
        <begin position="279"/>
        <end position="299"/>
    </location>
</feature>
<organism evidence="9 10">
    <name type="scientific">Larkinella knui</name>
    <dbReference type="NCBI Taxonomy" id="2025310"/>
    <lineage>
        <taxon>Bacteria</taxon>
        <taxon>Pseudomonadati</taxon>
        <taxon>Bacteroidota</taxon>
        <taxon>Cytophagia</taxon>
        <taxon>Cytophagales</taxon>
        <taxon>Spirosomataceae</taxon>
        <taxon>Larkinella</taxon>
    </lineage>
</organism>
<feature type="transmembrane region" description="Helical" evidence="6">
    <location>
        <begin position="750"/>
        <end position="770"/>
    </location>
</feature>
<feature type="domain" description="ABC3 transporter permease C-terminal" evidence="7">
    <location>
        <begin position="668"/>
        <end position="780"/>
    </location>
</feature>
<evidence type="ECO:0000256" key="6">
    <source>
        <dbReference type="SAM" id="Phobius"/>
    </source>
</evidence>
<dbReference type="PANTHER" id="PTHR30572:SF18">
    <property type="entry name" value="ABC-TYPE MACROLIDE FAMILY EXPORT SYSTEM PERMEASE COMPONENT 2"/>
    <property type="match status" value="1"/>
</dbReference>